<name>A0A0F8XXJ0_9ZZZZ</name>
<dbReference type="AlphaFoldDB" id="A0A0F8XXJ0"/>
<accession>A0A0F8XXJ0</accession>
<proteinExistence type="predicted"/>
<gene>
    <name evidence="1" type="ORF">LCGC14_2968730</name>
</gene>
<comment type="caution">
    <text evidence="1">The sequence shown here is derived from an EMBL/GenBank/DDBJ whole genome shotgun (WGS) entry which is preliminary data.</text>
</comment>
<dbReference type="EMBL" id="LAZR01060300">
    <property type="protein sequence ID" value="KKK65975.1"/>
    <property type="molecule type" value="Genomic_DNA"/>
</dbReference>
<protein>
    <submittedName>
        <fullName evidence="1">Uncharacterized protein</fullName>
    </submittedName>
</protein>
<sequence length="124" mass="13059">MPSALATQFSYFLGVNRGSLLKIFQTDSGSDSLNTQVVGPQTITLLPAPAAAVDLSFCDMTTAKVLALKTNGPVNVWINTDPLSDPITHVLNGPLLIVSDITRIALQNPGGLSDVEVEYTFAGV</sequence>
<reference evidence="1" key="1">
    <citation type="journal article" date="2015" name="Nature">
        <title>Complex archaea that bridge the gap between prokaryotes and eukaryotes.</title>
        <authorList>
            <person name="Spang A."/>
            <person name="Saw J.H."/>
            <person name="Jorgensen S.L."/>
            <person name="Zaremba-Niedzwiedzka K."/>
            <person name="Martijn J."/>
            <person name="Lind A.E."/>
            <person name="van Eijk R."/>
            <person name="Schleper C."/>
            <person name="Guy L."/>
            <person name="Ettema T.J."/>
        </authorList>
    </citation>
    <scope>NUCLEOTIDE SEQUENCE</scope>
</reference>
<organism evidence="1">
    <name type="scientific">marine sediment metagenome</name>
    <dbReference type="NCBI Taxonomy" id="412755"/>
    <lineage>
        <taxon>unclassified sequences</taxon>
        <taxon>metagenomes</taxon>
        <taxon>ecological metagenomes</taxon>
    </lineage>
</organism>
<evidence type="ECO:0000313" key="1">
    <source>
        <dbReference type="EMBL" id="KKK65975.1"/>
    </source>
</evidence>